<feature type="transmembrane region" description="Helical" evidence="5">
    <location>
        <begin position="125"/>
        <end position="145"/>
    </location>
</feature>
<accession>A0A5C6XHF7</accession>
<feature type="transmembrane region" description="Helical" evidence="5">
    <location>
        <begin position="323"/>
        <end position="340"/>
    </location>
</feature>
<evidence type="ECO:0000313" key="8">
    <source>
        <dbReference type="Proteomes" id="UP000321046"/>
    </source>
</evidence>
<evidence type="ECO:0000256" key="1">
    <source>
        <dbReference type="ARBA" id="ARBA00004141"/>
    </source>
</evidence>
<dbReference type="GO" id="GO:0008273">
    <property type="term" value="F:calcium, potassium:sodium antiporter activity"/>
    <property type="evidence" value="ECO:0007669"/>
    <property type="project" value="TreeGrafter"/>
</dbReference>
<dbReference type="GO" id="GO:0006874">
    <property type="term" value="P:intracellular calcium ion homeostasis"/>
    <property type="evidence" value="ECO:0007669"/>
    <property type="project" value="TreeGrafter"/>
</dbReference>
<feature type="domain" description="Sodium/calcium exchanger membrane region" evidence="6">
    <location>
        <begin position="4"/>
        <end position="144"/>
    </location>
</feature>
<evidence type="ECO:0000313" key="7">
    <source>
        <dbReference type="EMBL" id="TXD36904.1"/>
    </source>
</evidence>
<dbReference type="Proteomes" id="UP000321046">
    <property type="component" value="Unassembled WGS sequence"/>
</dbReference>
<dbReference type="GO" id="GO:0005262">
    <property type="term" value="F:calcium channel activity"/>
    <property type="evidence" value="ECO:0007669"/>
    <property type="project" value="TreeGrafter"/>
</dbReference>
<dbReference type="PANTHER" id="PTHR10846:SF8">
    <property type="entry name" value="INNER MEMBRANE PROTEIN YRBG"/>
    <property type="match status" value="1"/>
</dbReference>
<dbReference type="GO" id="GO:0005886">
    <property type="term" value="C:plasma membrane"/>
    <property type="evidence" value="ECO:0007669"/>
    <property type="project" value="TreeGrafter"/>
</dbReference>
<comment type="subcellular location">
    <subcellularLocation>
        <location evidence="1">Membrane</location>
        <topology evidence="1">Multi-pass membrane protein</topology>
    </subcellularLocation>
</comment>
<dbReference type="EMBL" id="VOSL01000043">
    <property type="protein sequence ID" value="TXD36904.1"/>
    <property type="molecule type" value="Genomic_DNA"/>
</dbReference>
<evidence type="ECO:0000256" key="5">
    <source>
        <dbReference type="SAM" id="Phobius"/>
    </source>
</evidence>
<evidence type="ECO:0000259" key="6">
    <source>
        <dbReference type="Pfam" id="PF01699"/>
    </source>
</evidence>
<evidence type="ECO:0000256" key="3">
    <source>
        <dbReference type="ARBA" id="ARBA00022989"/>
    </source>
</evidence>
<dbReference type="AlphaFoldDB" id="A0A5C6XHF7"/>
<dbReference type="Pfam" id="PF01699">
    <property type="entry name" value="Na_Ca_ex"/>
    <property type="match status" value="2"/>
</dbReference>
<dbReference type="InterPro" id="IPR004481">
    <property type="entry name" value="K/Na/Ca-exchanger"/>
</dbReference>
<dbReference type="InterPro" id="IPR044880">
    <property type="entry name" value="NCX_ion-bd_dom_sf"/>
</dbReference>
<organism evidence="7 8">
    <name type="scientific">Lujinxingia vulgaris</name>
    <dbReference type="NCBI Taxonomy" id="2600176"/>
    <lineage>
        <taxon>Bacteria</taxon>
        <taxon>Deltaproteobacteria</taxon>
        <taxon>Bradymonadales</taxon>
        <taxon>Lujinxingiaceae</taxon>
        <taxon>Lujinxingia</taxon>
    </lineage>
</organism>
<keyword evidence="3 5" id="KW-1133">Transmembrane helix</keyword>
<dbReference type="PANTHER" id="PTHR10846">
    <property type="entry name" value="SODIUM/POTASSIUM/CALCIUM EXCHANGER"/>
    <property type="match status" value="1"/>
</dbReference>
<feature type="transmembrane region" description="Helical" evidence="5">
    <location>
        <begin position="192"/>
        <end position="213"/>
    </location>
</feature>
<sequence length="390" mass="39816">MLIALGLVLVGFVVLMLGAEVLVRGASGLALAMGISPLVVGLTVVALGTSAPEIAVSVGAALGGTGDLALGNVIGSNIFNVLFILGLSAMITPLVVHNSIVRRDVPVMIAASALVWWMARDGVLVRVEAIALCGGLVAYIVALLLEARANPEPLDAALVDAAAEHAASEATIAEDGTSSAPPAETDTGKQRLLQVVMIPAGVALLVLGAGWLVDGAKTIALGLGVSELVVGLTLVAAGTSLPEVATSVLAGLRGQRDLAVGNVIGSNIFNLLAVLGAAGVVSPQGLSVAAASLAFDLPVMVAVAVACLPIVFTARRVDRWEGVVFMAYYVAFVLYVVFNATDQAYAADFKAAIFGFVGPLTLLTLGVLGLREWRFKKRRDEAHTTNAPGE</sequence>
<keyword evidence="4 5" id="KW-0472">Membrane</keyword>
<proteinExistence type="predicted"/>
<dbReference type="OrthoDB" id="9794225at2"/>
<feature type="transmembrane region" description="Helical" evidence="5">
    <location>
        <begin position="352"/>
        <end position="370"/>
    </location>
</feature>
<protein>
    <submittedName>
        <fullName evidence="7">Calcium/sodium antiporter</fullName>
    </submittedName>
</protein>
<name>A0A5C6XHF7_9DELT</name>
<dbReference type="InterPro" id="IPR004837">
    <property type="entry name" value="NaCa_Exmemb"/>
</dbReference>
<feature type="transmembrane region" description="Helical" evidence="5">
    <location>
        <begin position="286"/>
        <end position="311"/>
    </location>
</feature>
<comment type="caution">
    <text evidence="7">The sequence shown here is derived from an EMBL/GenBank/DDBJ whole genome shotgun (WGS) entry which is preliminary data.</text>
</comment>
<dbReference type="NCBIfam" id="TIGR00367">
    <property type="entry name" value="calcium/sodium antiporter"/>
    <property type="match status" value="1"/>
</dbReference>
<dbReference type="RefSeq" id="WP_146974217.1">
    <property type="nucleotide sequence ID" value="NZ_VOSL01000043.1"/>
</dbReference>
<reference evidence="7 8" key="1">
    <citation type="submission" date="2019-08" db="EMBL/GenBank/DDBJ databases">
        <title>Bradymonadales sp. TMQ2.</title>
        <authorList>
            <person name="Liang Q."/>
        </authorList>
    </citation>
    <scope>NUCLEOTIDE SEQUENCE [LARGE SCALE GENOMIC DNA]</scope>
    <source>
        <strain evidence="7 8">TMQ2</strain>
    </source>
</reference>
<feature type="domain" description="Sodium/calcium exchanger membrane region" evidence="6">
    <location>
        <begin position="195"/>
        <end position="337"/>
    </location>
</feature>
<gene>
    <name evidence="7" type="ORF">FRC96_09310</name>
</gene>
<keyword evidence="2 5" id="KW-0812">Transmembrane</keyword>
<feature type="transmembrane region" description="Helical" evidence="5">
    <location>
        <begin position="78"/>
        <end position="96"/>
    </location>
</feature>
<evidence type="ECO:0000256" key="2">
    <source>
        <dbReference type="ARBA" id="ARBA00022692"/>
    </source>
</evidence>
<feature type="transmembrane region" description="Helical" evidence="5">
    <location>
        <begin position="258"/>
        <end position="280"/>
    </location>
</feature>
<evidence type="ECO:0000256" key="4">
    <source>
        <dbReference type="ARBA" id="ARBA00023136"/>
    </source>
</evidence>
<dbReference type="Gene3D" id="1.20.1420.30">
    <property type="entry name" value="NCX, central ion-binding region"/>
    <property type="match status" value="2"/>
</dbReference>